<dbReference type="Proteomes" id="UP000823638">
    <property type="component" value="Unassembled WGS sequence"/>
</dbReference>
<reference evidence="1" key="1">
    <citation type="submission" date="2020-10" db="EMBL/GenBank/DDBJ databases">
        <authorList>
            <person name="Gilroy R."/>
        </authorList>
    </citation>
    <scope>NUCLEOTIDE SEQUENCE</scope>
    <source>
        <strain evidence="1">10532</strain>
    </source>
</reference>
<sequence>MSSNLYNQKSVLEISGRKNEGLLSLPTKGFTACSGIRTVEREEQELQNDLF</sequence>
<protein>
    <submittedName>
        <fullName evidence="1">Uncharacterized protein</fullName>
    </submittedName>
</protein>
<dbReference type="EMBL" id="JADIMM010000034">
    <property type="protein sequence ID" value="MBO8457143.1"/>
    <property type="molecule type" value="Genomic_DNA"/>
</dbReference>
<evidence type="ECO:0000313" key="2">
    <source>
        <dbReference type="Proteomes" id="UP000823638"/>
    </source>
</evidence>
<organism evidence="1 2">
    <name type="scientific">Candidatus Gallitreponema excrementavium</name>
    <dbReference type="NCBI Taxonomy" id="2840840"/>
    <lineage>
        <taxon>Bacteria</taxon>
        <taxon>Pseudomonadati</taxon>
        <taxon>Spirochaetota</taxon>
        <taxon>Spirochaetia</taxon>
        <taxon>Spirochaetales</taxon>
        <taxon>Candidatus Gallitreponema</taxon>
    </lineage>
</organism>
<dbReference type="AlphaFoldDB" id="A0A9D9N1W7"/>
<proteinExistence type="predicted"/>
<gene>
    <name evidence="1" type="ORF">IAA81_02810</name>
</gene>
<evidence type="ECO:0000313" key="1">
    <source>
        <dbReference type="EMBL" id="MBO8457143.1"/>
    </source>
</evidence>
<accession>A0A9D9N1W7</accession>
<comment type="caution">
    <text evidence="1">The sequence shown here is derived from an EMBL/GenBank/DDBJ whole genome shotgun (WGS) entry which is preliminary data.</text>
</comment>
<reference evidence="1" key="2">
    <citation type="journal article" date="2021" name="PeerJ">
        <title>Extensive microbial diversity within the chicken gut microbiome revealed by metagenomics and culture.</title>
        <authorList>
            <person name="Gilroy R."/>
            <person name="Ravi A."/>
            <person name="Getino M."/>
            <person name="Pursley I."/>
            <person name="Horton D.L."/>
            <person name="Alikhan N.F."/>
            <person name="Baker D."/>
            <person name="Gharbi K."/>
            <person name="Hall N."/>
            <person name="Watson M."/>
            <person name="Adriaenssens E.M."/>
            <person name="Foster-Nyarko E."/>
            <person name="Jarju S."/>
            <person name="Secka A."/>
            <person name="Antonio M."/>
            <person name="Oren A."/>
            <person name="Chaudhuri R.R."/>
            <person name="La Ragione R."/>
            <person name="Hildebrand F."/>
            <person name="Pallen M.J."/>
        </authorList>
    </citation>
    <scope>NUCLEOTIDE SEQUENCE</scope>
    <source>
        <strain evidence="1">10532</strain>
    </source>
</reference>
<name>A0A9D9N1W7_9SPIR</name>